<sequence length="365" mass="41071">MENSQNNALAKLLMLKLEEYKMWEIRIKQYFQIQDYALWEVIENGKSVLLIPVTIKHQNGSITSIEETVPLLSEEKDCKRIITGKEDHMRVEAGTAGYDKSKVECFNFHKMGHFARECRAPRSKDNRNWNQGSSSKAVRIEDASEKATCAIDGAGFDWSNMAEDEIQARHALMAFTILSCPNAHKHMVPRVVLMKTGLKTVNNARHVNTVRSVNTARLFSTAKAFNTVRPSYTAHPKSPVHCARPRTHFQNQAQSTVQRPFYKRTVLTKRSNNQNINTGRQTVNTVRQNVNTVRARRFNAVKPSACWVWRPIKPNGASLSNSQLNDKGFIDSGCSRHMSGNIAHLSDFKDFDGGYVTFGGGANGG</sequence>
<protein>
    <submittedName>
        <fullName evidence="1">Ribonuclease H-like domain-containing protein</fullName>
    </submittedName>
</protein>
<organism evidence="1 2">
    <name type="scientific">Tanacetum coccineum</name>
    <dbReference type="NCBI Taxonomy" id="301880"/>
    <lineage>
        <taxon>Eukaryota</taxon>
        <taxon>Viridiplantae</taxon>
        <taxon>Streptophyta</taxon>
        <taxon>Embryophyta</taxon>
        <taxon>Tracheophyta</taxon>
        <taxon>Spermatophyta</taxon>
        <taxon>Magnoliopsida</taxon>
        <taxon>eudicotyledons</taxon>
        <taxon>Gunneridae</taxon>
        <taxon>Pentapetalae</taxon>
        <taxon>asterids</taxon>
        <taxon>campanulids</taxon>
        <taxon>Asterales</taxon>
        <taxon>Asteraceae</taxon>
        <taxon>Asteroideae</taxon>
        <taxon>Anthemideae</taxon>
        <taxon>Anthemidinae</taxon>
        <taxon>Tanacetum</taxon>
    </lineage>
</organism>
<dbReference type="InterPro" id="IPR036875">
    <property type="entry name" value="Znf_CCHC_sf"/>
</dbReference>
<dbReference type="EMBL" id="BQNB010014305">
    <property type="protein sequence ID" value="GJT26591.1"/>
    <property type="molecule type" value="Genomic_DNA"/>
</dbReference>
<dbReference type="SUPFAM" id="SSF57756">
    <property type="entry name" value="Retrovirus zinc finger-like domains"/>
    <property type="match status" value="1"/>
</dbReference>
<evidence type="ECO:0000313" key="1">
    <source>
        <dbReference type="EMBL" id="GJT26591.1"/>
    </source>
</evidence>
<name>A0ABQ5CHN2_9ASTR</name>
<proteinExistence type="predicted"/>
<accession>A0ABQ5CHN2</accession>
<dbReference type="Gene3D" id="4.10.60.10">
    <property type="entry name" value="Zinc finger, CCHC-type"/>
    <property type="match status" value="1"/>
</dbReference>
<comment type="caution">
    <text evidence="1">The sequence shown here is derived from an EMBL/GenBank/DDBJ whole genome shotgun (WGS) entry which is preliminary data.</text>
</comment>
<evidence type="ECO:0000313" key="2">
    <source>
        <dbReference type="Proteomes" id="UP001151760"/>
    </source>
</evidence>
<reference evidence="1" key="2">
    <citation type="submission" date="2022-01" db="EMBL/GenBank/DDBJ databases">
        <authorList>
            <person name="Yamashiro T."/>
            <person name="Shiraishi A."/>
            <person name="Satake H."/>
            <person name="Nakayama K."/>
        </authorList>
    </citation>
    <scope>NUCLEOTIDE SEQUENCE</scope>
</reference>
<gene>
    <name evidence="1" type="ORF">Tco_0906866</name>
</gene>
<reference evidence="1" key="1">
    <citation type="journal article" date="2022" name="Int. J. Mol. Sci.">
        <title>Draft Genome of Tanacetum Coccineum: Genomic Comparison of Closely Related Tanacetum-Family Plants.</title>
        <authorList>
            <person name="Yamashiro T."/>
            <person name="Shiraishi A."/>
            <person name="Nakayama K."/>
            <person name="Satake H."/>
        </authorList>
    </citation>
    <scope>NUCLEOTIDE SEQUENCE</scope>
</reference>
<dbReference type="Proteomes" id="UP001151760">
    <property type="component" value="Unassembled WGS sequence"/>
</dbReference>
<keyword evidence="2" id="KW-1185">Reference proteome</keyword>